<dbReference type="GO" id="GO:0016787">
    <property type="term" value="F:hydrolase activity"/>
    <property type="evidence" value="ECO:0007669"/>
    <property type="project" value="UniProtKB-KW"/>
</dbReference>
<evidence type="ECO:0000313" key="3">
    <source>
        <dbReference type="EMBL" id="TQV65701.1"/>
    </source>
</evidence>
<dbReference type="Pfam" id="PF04909">
    <property type="entry name" value="Amidohydro_2"/>
    <property type="match status" value="1"/>
</dbReference>
<dbReference type="SUPFAM" id="SSF51556">
    <property type="entry name" value="Metallo-dependent hydrolases"/>
    <property type="match status" value="1"/>
</dbReference>
<keyword evidence="4" id="KW-1185">Reference proteome</keyword>
<dbReference type="PANTHER" id="PTHR43569">
    <property type="entry name" value="AMIDOHYDROLASE"/>
    <property type="match status" value="1"/>
</dbReference>
<feature type="domain" description="Amidohydrolase-related" evidence="2">
    <location>
        <begin position="4"/>
        <end position="271"/>
    </location>
</feature>
<sequence length="278" mass="30861">MIRIDAHQHYWALARKDYGWLGPHRPVINRDFLPHDLEPEMRAAGVVQSIVVQSTPTLAETEFLLFLAETTPSILGVVGWVDLEAQHALEDLRRLSENPLFLGVRAMAQPNPDANWLAQIAHSPALSFMAARGLSLDALVQPHHLPALDTLCRANPELTVVINHAAKPEIGVRPMDEWQCRIARLATLPNVSCKLSGLTVFSDRIDALQPYVDVLVSQFGPSRLIWGSDWPVLKESADYGAWVSLCDRVLRGLDNRDVAQIFGDSAQQIYGTEVRLAA</sequence>
<dbReference type="Gene3D" id="3.20.20.140">
    <property type="entry name" value="Metal-dependent hydrolases"/>
    <property type="match status" value="1"/>
</dbReference>
<dbReference type="OrthoDB" id="9787654at2"/>
<dbReference type="RefSeq" id="WP_142854892.1">
    <property type="nucleotide sequence ID" value="NZ_FXWW01000012.1"/>
</dbReference>
<evidence type="ECO:0000256" key="1">
    <source>
        <dbReference type="ARBA" id="ARBA00038310"/>
    </source>
</evidence>
<dbReference type="AlphaFoldDB" id="A0A545SL58"/>
<evidence type="ECO:0000313" key="4">
    <source>
        <dbReference type="Proteomes" id="UP000315816"/>
    </source>
</evidence>
<comment type="caution">
    <text evidence="3">The sequence shown here is derived from an EMBL/GenBank/DDBJ whole genome shotgun (WGS) entry which is preliminary data.</text>
</comment>
<accession>A0A545SL58</accession>
<gene>
    <name evidence="3" type="ORF">FIL88_16045</name>
</gene>
<dbReference type="InterPro" id="IPR052350">
    <property type="entry name" value="Metallo-dep_Lactonases"/>
</dbReference>
<dbReference type="PANTHER" id="PTHR43569:SF2">
    <property type="entry name" value="AMIDOHYDROLASE-RELATED DOMAIN-CONTAINING PROTEIN"/>
    <property type="match status" value="1"/>
</dbReference>
<dbReference type="Proteomes" id="UP000315816">
    <property type="component" value="Unassembled WGS sequence"/>
</dbReference>
<organism evidence="3 4">
    <name type="scientific">Aliiroseovarius halocynthiae</name>
    <dbReference type="NCBI Taxonomy" id="985055"/>
    <lineage>
        <taxon>Bacteria</taxon>
        <taxon>Pseudomonadati</taxon>
        <taxon>Pseudomonadota</taxon>
        <taxon>Alphaproteobacteria</taxon>
        <taxon>Rhodobacterales</taxon>
        <taxon>Paracoccaceae</taxon>
        <taxon>Aliiroseovarius</taxon>
    </lineage>
</organism>
<dbReference type="InterPro" id="IPR032466">
    <property type="entry name" value="Metal_Hydrolase"/>
</dbReference>
<dbReference type="InterPro" id="IPR006680">
    <property type="entry name" value="Amidohydro-rel"/>
</dbReference>
<dbReference type="EMBL" id="VICH01000018">
    <property type="protein sequence ID" value="TQV65701.1"/>
    <property type="molecule type" value="Genomic_DNA"/>
</dbReference>
<name>A0A545SL58_9RHOB</name>
<protein>
    <submittedName>
        <fullName evidence="3">Amidohydrolase family protein</fullName>
    </submittedName>
</protein>
<proteinExistence type="inferred from homology"/>
<evidence type="ECO:0000259" key="2">
    <source>
        <dbReference type="Pfam" id="PF04909"/>
    </source>
</evidence>
<reference evidence="3 4" key="1">
    <citation type="submission" date="2019-06" db="EMBL/GenBank/DDBJ databases">
        <title>A novel species of marine bacteria.</title>
        <authorList>
            <person name="Wang Y."/>
        </authorList>
    </citation>
    <scope>NUCLEOTIDE SEQUENCE [LARGE SCALE GENOMIC DNA]</scope>
    <source>
        <strain evidence="3 4">MA1-10</strain>
    </source>
</reference>
<keyword evidence="3" id="KW-0378">Hydrolase</keyword>
<comment type="similarity">
    <text evidence="1">Belongs to the metallo-dependent hydrolases superfamily.</text>
</comment>